<dbReference type="InterPro" id="IPR016024">
    <property type="entry name" value="ARM-type_fold"/>
</dbReference>
<dbReference type="Proteomes" id="UP001642484">
    <property type="component" value="Unassembled WGS sequence"/>
</dbReference>
<evidence type="ECO:0000259" key="2">
    <source>
        <dbReference type="Pfam" id="PF23210"/>
    </source>
</evidence>
<dbReference type="InterPro" id="IPR055408">
    <property type="entry name" value="HEAT_MROH2B-like"/>
</dbReference>
<organism evidence="3 4">
    <name type="scientific">Durusdinium trenchii</name>
    <dbReference type="NCBI Taxonomy" id="1381693"/>
    <lineage>
        <taxon>Eukaryota</taxon>
        <taxon>Sar</taxon>
        <taxon>Alveolata</taxon>
        <taxon>Dinophyceae</taxon>
        <taxon>Suessiales</taxon>
        <taxon>Symbiodiniaceae</taxon>
        <taxon>Durusdinium</taxon>
    </lineage>
</organism>
<proteinExistence type="predicted"/>
<name>A0ABP0JSP5_9DINO</name>
<dbReference type="InterPro" id="IPR048465">
    <property type="entry name" value="Maestro-like_HEAT"/>
</dbReference>
<sequence>VSAMAQEIDFFLSALPDHDELPEKFIEILCGFLEKVKKERDSPLPRAWDVGGGQSDLTDAQRAGIFNLTGVCLGHSGNVQRATAALELLVGHAAELGRASRRAFARGLGFCASRHLEVTLTAIAKGAKADSNRRGASLQNLFGKSTAAQTAEQLRATLLLSLGFCAINTPGPMLLQEKVCERILKPLHQALVQEKARDILRHAVEAISLVGDALRCPQERRMECDPFLADTTEVSLPETLLAALSEDSPTREALTKHRNELLEALLPLIDVPKEQDFDKMSFFDEMICPSLDAIGSLTLLPLELPPELFGLLMEHALQVLAVLLPQEEAASGGSVGRIKAVTGLMKALLFHVHNWLGISRLLQAVHKVGAKSHVETVRWMSVQIIGDLCRVAPIVAPAEGEGHNDLGDWCECLALLLPRMGDSSKAVASASIDCIQQLLARCELTATLRVGSPDEYLTLPQDTSALLGDLDVDSGLALLRTEGEELRGDPAPPSQQLVGSLLVRLPDAMPTMVQHLMLAMHDVDSHAAMTGVDAMHLLLRSCEFSPEATGNIVSSLFSEVEKVRHSSVRQLVLSCVKVLAMQHFEKVIEELLETGPDFNMCIMGALQVMVKENTLLLKLLNHFTAAWVA</sequence>
<keyword evidence="4" id="KW-1185">Reference proteome</keyword>
<feature type="non-terminal residue" evidence="3">
    <location>
        <position position="1"/>
    </location>
</feature>
<evidence type="ECO:0000259" key="1">
    <source>
        <dbReference type="Pfam" id="PF21047"/>
    </source>
</evidence>
<reference evidence="3 4" key="1">
    <citation type="submission" date="2024-02" db="EMBL/GenBank/DDBJ databases">
        <authorList>
            <person name="Chen Y."/>
            <person name="Shah S."/>
            <person name="Dougan E. K."/>
            <person name="Thang M."/>
            <person name="Chan C."/>
        </authorList>
    </citation>
    <scope>NUCLEOTIDE SEQUENCE [LARGE SCALE GENOMIC DNA]</scope>
</reference>
<evidence type="ECO:0000313" key="4">
    <source>
        <dbReference type="Proteomes" id="UP001642484"/>
    </source>
</evidence>
<dbReference type="Pfam" id="PF23210">
    <property type="entry name" value="HEAT_Maestro_2"/>
    <property type="match status" value="1"/>
</dbReference>
<dbReference type="SUPFAM" id="SSF48371">
    <property type="entry name" value="ARM repeat"/>
    <property type="match status" value="1"/>
</dbReference>
<dbReference type="PANTHER" id="PTHR23120">
    <property type="entry name" value="MAESTRO-RELATED HEAT DOMAIN-CONTAINING"/>
    <property type="match status" value="1"/>
</dbReference>
<evidence type="ECO:0000313" key="3">
    <source>
        <dbReference type="EMBL" id="CAK9017472.1"/>
    </source>
</evidence>
<accession>A0ABP0JSP5</accession>
<protein>
    <recommendedName>
        <fullName evidence="5">HEAT repeat-containing protein 1</fullName>
    </recommendedName>
</protein>
<gene>
    <name evidence="3" type="ORF">CCMP2556_LOCUS12884</name>
</gene>
<dbReference type="InterPro" id="IPR045206">
    <property type="entry name" value="Maestro_heat-like_prot"/>
</dbReference>
<evidence type="ECO:0008006" key="5">
    <source>
        <dbReference type="Google" id="ProtNLM"/>
    </source>
</evidence>
<feature type="domain" description="MROH2B-like HEAT-repeats" evidence="2">
    <location>
        <begin position="67"/>
        <end position="213"/>
    </location>
</feature>
<dbReference type="Pfam" id="PF21047">
    <property type="entry name" value="HEAT_Maestro"/>
    <property type="match status" value="1"/>
</dbReference>
<comment type="caution">
    <text evidence="3">The sequence shown here is derived from an EMBL/GenBank/DDBJ whole genome shotgun (WGS) entry which is preliminary data.</text>
</comment>
<dbReference type="EMBL" id="CAXAMN010006402">
    <property type="protein sequence ID" value="CAK9017472.1"/>
    <property type="molecule type" value="Genomic_DNA"/>
</dbReference>
<feature type="domain" description="Maestro-like HEAT-repeats" evidence="1">
    <location>
        <begin position="413"/>
        <end position="619"/>
    </location>
</feature>
<dbReference type="PANTHER" id="PTHR23120:SF0">
    <property type="entry name" value="MAESTRO HEAT-LIKE REPEAT FAMILY MEMBER 1"/>
    <property type="match status" value="1"/>
</dbReference>